<evidence type="ECO:0000313" key="1">
    <source>
        <dbReference type="EMBL" id="TWI23793.1"/>
    </source>
</evidence>
<evidence type="ECO:0000313" key="2">
    <source>
        <dbReference type="Proteomes" id="UP000315908"/>
    </source>
</evidence>
<accession>A0A562MV59</accession>
<comment type="caution">
    <text evidence="1">The sequence shown here is derived from an EMBL/GenBank/DDBJ whole genome shotgun (WGS) entry which is preliminary data.</text>
</comment>
<dbReference type="AlphaFoldDB" id="A0A562MV59"/>
<dbReference type="Proteomes" id="UP000315908">
    <property type="component" value="Unassembled WGS sequence"/>
</dbReference>
<dbReference type="EMBL" id="VLKR01000003">
    <property type="protein sequence ID" value="TWI23793.1"/>
    <property type="molecule type" value="Genomic_DNA"/>
</dbReference>
<proteinExistence type="predicted"/>
<name>A0A562MV59_9SPHI</name>
<organism evidence="1 2">
    <name type="scientific">Sphingobacterium siyangense</name>
    <dbReference type="NCBI Taxonomy" id="459529"/>
    <lineage>
        <taxon>Bacteria</taxon>
        <taxon>Pseudomonadati</taxon>
        <taxon>Bacteroidota</taxon>
        <taxon>Sphingobacteriia</taxon>
        <taxon>Sphingobacteriales</taxon>
        <taxon>Sphingobacteriaceae</taxon>
        <taxon>Sphingobacterium</taxon>
    </lineage>
</organism>
<protein>
    <submittedName>
        <fullName evidence="1">Uncharacterized protein</fullName>
    </submittedName>
</protein>
<sequence length="46" mass="5498">MCCDPTKETAHQHKTAGKHMLTGRFLFLFFYRELKMCLGVERFARF</sequence>
<gene>
    <name evidence="1" type="ORF">IQ31_00809</name>
</gene>
<reference evidence="1 2" key="1">
    <citation type="journal article" date="2015" name="Stand. Genomic Sci.">
        <title>Genomic Encyclopedia of Bacterial and Archaeal Type Strains, Phase III: the genomes of soil and plant-associated and newly described type strains.</title>
        <authorList>
            <person name="Whitman W.B."/>
            <person name="Woyke T."/>
            <person name="Klenk H.P."/>
            <person name="Zhou Y."/>
            <person name="Lilburn T.G."/>
            <person name="Beck B.J."/>
            <person name="De Vos P."/>
            <person name="Vandamme P."/>
            <person name="Eisen J.A."/>
            <person name="Garrity G."/>
            <person name="Hugenholtz P."/>
            <person name="Kyrpides N.C."/>
        </authorList>
    </citation>
    <scope>NUCLEOTIDE SEQUENCE [LARGE SCALE GENOMIC DNA]</scope>
    <source>
        <strain evidence="1 2">CGMCC 1.6855</strain>
    </source>
</reference>